<dbReference type="Proteomes" id="UP000295192">
    <property type="component" value="Unassembled WGS sequence"/>
</dbReference>
<accession>A0A484BCP7</accession>
<dbReference type="EMBL" id="LSRL02000071">
    <property type="protein sequence ID" value="TDG45780.1"/>
    <property type="molecule type" value="Genomic_DNA"/>
</dbReference>
<keyword evidence="3" id="KW-1185">Reference proteome</keyword>
<keyword evidence="1" id="KW-1133">Transmembrane helix</keyword>
<dbReference type="AlphaFoldDB" id="A0A484BCP7"/>
<protein>
    <submittedName>
        <fullName evidence="2">Uncharacterized protein</fullName>
    </submittedName>
</protein>
<comment type="caution">
    <text evidence="2">The sequence shown here is derived from an EMBL/GenBank/DDBJ whole genome shotgun (WGS) entry which is preliminary data.</text>
</comment>
<evidence type="ECO:0000256" key="1">
    <source>
        <dbReference type="SAM" id="Phobius"/>
    </source>
</evidence>
<organism evidence="2 3">
    <name type="scientific">Drosophila navojoa</name>
    <name type="common">Fruit fly</name>
    <dbReference type="NCBI Taxonomy" id="7232"/>
    <lineage>
        <taxon>Eukaryota</taxon>
        <taxon>Metazoa</taxon>
        <taxon>Ecdysozoa</taxon>
        <taxon>Arthropoda</taxon>
        <taxon>Hexapoda</taxon>
        <taxon>Insecta</taxon>
        <taxon>Pterygota</taxon>
        <taxon>Neoptera</taxon>
        <taxon>Endopterygota</taxon>
        <taxon>Diptera</taxon>
        <taxon>Brachycera</taxon>
        <taxon>Muscomorpha</taxon>
        <taxon>Ephydroidea</taxon>
        <taxon>Drosophilidae</taxon>
        <taxon>Drosophila</taxon>
    </lineage>
</organism>
<keyword evidence="1" id="KW-0812">Transmembrane</keyword>
<keyword evidence="1" id="KW-0472">Membrane</keyword>
<feature type="transmembrane region" description="Helical" evidence="1">
    <location>
        <begin position="20"/>
        <end position="44"/>
    </location>
</feature>
<name>A0A484BCP7_DRONA</name>
<evidence type="ECO:0000313" key="2">
    <source>
        <dbReference type="EMBL" id="TDG45780.1"/>
    </source>
</evidence>
<reference evidence="2 3" key="1">
    <citation type="journal article" date="2019" name="J. Hered.">
        <title>An Improved Genome Assembly for Drosophila navojoa, the Basal Species in the mojavensis Cluster.</title>
        <authorList>
            <person name="Vanderlinde T."/>
            <person name="Dupim E.G."/>
            <person name="Nazario-Yepiz N.O."/>
            <person name="Carvalho A.B."/>
        </authorList>
    </citation>
    <scope>NUCLEOTIDE SEQUENCE [LARGE SCALE GENOMIC DNA]</scope>
    <source>
        <strain evidence="2">Navoj_Jal97</strain>
        <tissue evidence="2">Whole organism</tissue>
    </source>
</reference>
<gene>
    <name evidence="2" type="ORF">AWZ03_007814</name>
</gene>
<proteinExistence type="predicted"/>
<evidence type="ECO:0000313" key="3">
    <source>
        <dbReference type="Proteomes" id="UP000295192"/>
    </source>
</evidence>
<sequence>MSASPSGQKVFFLAMPEHAIYLTINCINIIINLLISQIQIIIIISISGSSSSKNIIIIIIIISMCRNSQVELPLPLPLPLPPTNPGWSQRYNLSTVQKMSQPNLMLPKPIYQPQNMLNAAQIFGLVYCKPLSTTASPSSSSSSSSSWLGTNLMCCRRQLRN</sequence>